<dbReference type="GO" id="GO:0003700">
    <property type="term" value="F:DNA-binding transcription factor activity"/>
    <property type="evidence" value="ECO:0007669"/>
    <property type="project" value="TreeGrafter"/>
</dbReference>
<dbReference type="Gene3D" id="3.40.50.2300">
    <property type="match status" value="2"/>
</dbReference>
<keyword evidence="3" id="KW-0804">Transcription</keyword>
<evidence type="ECO:0000259" key="4">
    <source>
        <dbReference type="PROSITE" id="PS50932"/>
    </source>
</evidence>
<dbReference type="InterPro" id="IPR046335">
    <property type="entry name" value="LacI/GalR-like_sensor"/>
</dbReference>
<dbReference type="EMBL" id="MZXV01000013">
    <property type="protein sequence ID" value="PZV39724.1"/>
    <property type="molecule type" value="Genomic_DNA"/>
</dbReference>
<organism evidence="5 6">
    <name type="scientific">Mesorhizobium kowhaii</name>
    <dbReference type="NCBI Taxonomy" id="1300272"/>
    <lineage>
        <taxon>Bacteria</taxon>
        <taxon>Pseudomonadati</taxon>
        <taxon>Pseudomonadota</taxon>
        <taxon>Alphaproteobacteria</taxon>
        <taxon>Hyphomicrobiales</taxon>
        <taxon>Phyllobacteriaceae</taxon>
        <taxon>Mesorhizobium</taxon>
    </lineage>
</organism>
<evidence type="ECO:0000256" key="1">
    <source>
        <dbReference type="ARBA" id="ARBA00023015"/>
    </source>
</evidence>
<dbReference type="Gene3D" id="1.10.260.40">
    <property type="entry name" value="lambda repressor-like DNA-binding domains"/>
    <property type="match status" value="1"/>
</dbReference>
<evidence type="ECO:0000256" key="3">
    <source>
        <dbReference type="ARBA" id="ARBA00023163"/>
    </source>
</evidence>
<evidence type="ECO:0000256" key="2">
    <source>
        <dbReference type="ARBA" id="ARBA00023125"/>
    </source>
</evidence>
<comment type="caution">
    <text evidence="5">The sequence shown here is derived from an EMBL/GenBank/DDBJ whole genome shotgun (WGS) entry which is preliminary data.</text>
</comment>
<dbReference type="OrthoDB" id="7170131at2"/>
<dbReference type="Proteomes" id="UP000248616">
    <property type="component" value="Unassembled WGS sequence"/>
</dbReference>
<dbReference type="InterPro" id="IPR010982">
    <property type="entry name" value="Lambda_DNA-bd_dom_sf"/>
</dbReference>
<dbReference type="PROSITE" id="PS50932">
    <property type="entry name" value="HTH_LACI_2"/>
    <property type="match status" value="1"/>
</dbReference>
<dbReference type="CDD" id="cd01392">
    <property type="entry name" value="HTH_LacI"/>
    <property type="match status" value="1"/>
</dbReference>
<dbReference type="SUPFAM" id="SSF47413">
    <property type="entry name" value="lambda repressor-like DNA-binding domains"/>
    <property type="match status" value="1"/>
</dbReference>
<dbReference type="InterPro" id="IPR000843">
    <property type="entry name" value="HTH_LacI"/>
</dbReference>
<dbReference type="RefSeq" id="WP_111543468.1">
    <property type="nucleotide sequence ID" value="NZ_MZXV01000013.1"/>
</dbReference>
<reference evidence="6" key="1">
    <citation type="submission" date="2017-03" db="EMBL/GenBank/DDBJ databases">
        <authorList>
            <person name="Safronova V.I."/>
            <person name="Sazanova A.L."/>
            <person name="Chirak E.R."/>
        </authorList>
    </citation>
    <scope>NUCLEOTIDE SEQUENCE [LARGE SCALE GENOMIC DNA]</scope>
    <source>
        <strain evidence="6">Ach-343</strain>
    </source>
</reference>
<evidence type="ECO:0000313" key="6">
    <source>
        <dbReference type="Proteomes" id="UP000248616"/>
    </source>
</evidence>
<dbReference type="PANTHER" id="PTHR30146:SF138">
    <property type="entry name" value="TRANSCRIPTIONAL REGULATORY PROTEIN"/>
    <property type="match status" value="1"/>
</dbReference>
<dbReference type="SUPFAM" id="SSF53822">
    <property type="entry name" value="Periplasmic binding protein-like I"/>
    <property type="match status" value="1"/>
</dbReference>
<dbReference type="PANTHER" id="PTHR30146">
    <property type="entry name" value="LACI-RELATED TRANSCRIPTIONAL REPRESSOR"/>
    <property type="match status" value="1"/>
</dbReference>
<dbReference type="InterPro" id="IPR028082">
    <property type="entry name" value="Peripla_BP_I"/>
</dbReference>
<dbReference type="SMART" id="SM00354">
    <property type="entry name" value="HTH_LACI"/>
    <property type="match status" value="1"/>
</dbReference>
<accession>A0A2W7C9X2</accession>
<dbReference type="Pfam" id="PF13377">
    <property type="entry name" value="Peripla_BP_3"/>
    <property type="match status" value="1"/>
</dbReference>
<protein>
    <recommendedName>
        <fullName evidence="4">HTH lacI-type domain-containing protein</fullName>
    </recommendedName>
</protein>
<keyword evidence="6" id="KW-1185">Reference proteome</keyword>
<evidence type="ECO:0000313" key="5">
    <source>
        <dbReference type="EMBL" id="PZV39724.1"/>
    </source>
</evidence>
<dbReference type="CDD" id="cd06279">
    <property type="entry name" value="PBP1_LacI-like"/>
    <property type="match status" value="1"/>
</dbReference>
<name>A0A2W7C9X2_9HYPH</name>
<proteinExistence type="predicted"/>
<dbReference type="Pfam" id="PF00356">
    <property type="entry name" value="LacI"/>
    <property type="match status" value="1"/>
</dbReference>
<keyword evidence="1" id="KW-0805">Transcription regulation</keyword>
<gene>
    <name evidence="5" type="ORF">B5V02_07260</name>
</gene>
<keyword evidence="2" id="KW-0238">DNA-binding</keyword>
<dbReference type="AlphaFoldDB" id="A0A2W7C9X2"/>
<feature type="domain" description="HTH lacI-type" evidence="4">
    <location>
        <begin position="5"/>
        <end position="60"/>
    </location>
</feature>
<dbReference type="GO" id="GO:0000976">
    <property type="term" value="F:transcription cis-regulatory region binding"/>
    <property type="evidence" value="ECO:0007669"/>
    <property type="project" value="TreeGrafter"/>
</dbReference>
<sequence>MRRAVTLLDVARAANVSKTTVSNVFSWPERVRPALRARIEAVARELHYAGPDPKGRMLSSGKVNAIGVVPIGNFGITLFFTHEYGNAFLGGVAHTCEERGVGLSLVSGRANEWGINDALVDGFIFESAEQIDLIEPARRRRLPVVVSGVAGPDITSITIENRKGAREVTRHLLELGHRRFVIASVMWQFVPPVFHPPTGAPRQFVAVGPPILERMAGVADALAEFGLSFDDMPVMEGCGTPEEEAAFGNGPGMALDLAPEATAVIALNDGVALNIIEQAKKRGLSVPRDLSVVGFDDVAGAARSEPPLTTVHHSAFENGRLAASLLLDGGPPRHVVMPVKLVVRASTAPPRK</sequence>